<comment type="cofactor">
    <cofactor evidence="2">
        <name>Mg(2+)</name>
        <dbReference type="ChEBI" id="CHEBI:18420"/>
    </cofactor>
</comment>
<evidence type="ECO:0000256" key="12">
    <source>
        <dbReference type="PROSITE-ProRule" id="PRU00409"/>
    </source>
</evidence>
<proteinExistence type="inferred from homology"/>
<dbReference type="GO" id="GO:0005737">
    <property type="term" value="C:cytoplasm"/>
    <property type="evidence" value="ECO:0007669"/>
    <property type="project" value="TreeGrafter"/>
</dbReference>
<dbReference type="Pfam" id="PF08443">
    <property type="entry name" value="RimK"/>
    <property type="match status" value="1"/>
</dbReference>
<dbReference type="Pfam" id="PF18030">
    <property type="entry name" value="Rimk_N"/>
    <property type="match status" value="1"/>
</dbReference>
<evidence type="ECO:0000256" key="3">
    <source>
        <dbReference type="ARBA" id="ARBA00022598"/>
    </source>
</evidence>
<evidence type="ECO:0000313" key="14">
    <source>
        <dbReference type="EMBL" id="XDT70907.1"/>
    </source>
</evidence>
<name>A0AB39USK3_9GAMM</name>
<keyword evidence="8" id="KW-0648">Protein biosynthesis</keyword>
<dbReference type="GO" id="GO:0005840">
    <property type="term" value="C:ribosome"/>
    <property type="evidence" value="ECO:0007669"/>
    <property type="project" value="UniProtKB-KW"/>
</dbReference>
<evidence type="ECO:0000256" key="1">
    <source>
        <dbReference type="ARBA" id="ARBA00001936"/>
    </source>
</evidence>
<accession>A0AB39USK3</accession>
<evidence type="ECO:0000256" key="11">
    <source>
        <dbReference type="ARBA" id="ARBA00072141"/>
    </source>
</evidence>
<evidence type="ECO:0000256" key="7">
    <source>
        <dbReference type="ARBA" id="ARBA00022842"/>
    </source>
</evidence>
<reference evidence="14" key="1">
    <citation type="submission" date="2024-05" db="EMBL/GenBank/DDBJ databases">
        <title>Genome sequencing of novel strain.</title>
        <authorList>
            <person name="Ganbat D."/>
            <person name="Ganbat S."/>
            <person name="Lee S.-J."/>
        </authorList>
    </citation>
    <scope>NUCLEOTIDE SEQUENCE</scope>
    <source>
        <strain evidence="14">SMD15-11</strain>
    </source>
</reference>
<dbReference type="InterPro" id="IPR011761">
    <property type="entry name" value="ATP-grasp"/>
</dbReference>
<dbReference type="InterPro" id="IPR013651">
    <property type="entry name" value="ATP-grasp_RimK-type"/>
</dbReference>
<keyword evidence="9" id="KW-0464">Manganese</keyword>
<dbReference type="GO" id="GO:0009432">
    <property type="term" value="P:SOS response"/>
    <property type="evidence" value="ECO:0007669"/>
    <property type="project" value="TreeGrafter"/>
</dbReference>
<keyword evidence="6 12" id="KW-0067">ATP-binding</keyword>
<dbReference type="InterPro" id="IPR013815">
    <property type="entry name" value="ATP_grasp_subdomain_1"/>
</dbReference>
<keyword evidence="3 14" id="KW-0436">Ligase</keyword>
<evidence type="ECO:0000259" key="13">
    <source>
        <dbReference type="PROSITE" id="PS50975"/>
    </source>
</evidence>
<feature type="domain" description="ATP-grasp" evidence="13">
    <location>
        <begin position="104"/>
        <end position="289"/>
    </location>
</feature>
<dbReference type="EMBL" id="CP154858">
    <property type="protein sequence ID" value="XDT70907.1"/>
    <property type="molecule type" value="Genomic_DNA"/>
</dbReference>
<gene>
    <name evidence="14" type="ORF">AAIA72_08770</name>
</gene>
<keyword evidence="14" id="KW-0687">Ribonucleoprotein</keyword>
<dbReference type="GO" id="GO:0005524">
    <property type="term" value="F:ATP binding"/>
    <property type="evidence" value="ECO:0007669"/>
    <property type="project" value="UniProtKB-UniRule"/>
</dbReference>
<sequence length="292" mass="31879">MNIALLCHSRPREETRYLKSRIETLGHEAVVLDVLRCYMRIATHHPVVRRGGEDVSGVDLAVPLFGKGYTFYGAAVLRQFEMAGVQTVNESTALVRARDRLRSLQLLARKGVGMPATGFAHKPDDVNDLISMVGGAPIVIKILKDGQIQSSVLAETRKAAESVVEAFVGLDAQVLIQEYVPDTDGQVYESLVAGGRVLATLGRPTEYSEYDVGNRQANRTGWNAVRTAKAERELVLSAVKGLGLDFAAVSWIRAARGPLVIEVQTVPDILRYQAMLGDEPGDRLVKAWLKTG</sequence>
<keyword evidence="7" id="KW-0460">Magnesium</keyword>
<evidence type="ECO:0000256" key="8">
    <source>
        <dbReference type="ARBA" id="ARBA00022917"/>
    </source>
</evidence>
<comment type="cofactor">
    <cofactor evidence="1">
        <name>Mn(2+)</name>
        <dbReference type="ChEBI" id="CHEBI:29035"/>
    </cofactor>
</comment>
<dbReference type="PANTHER" id="PTHR21621">
    <property type="entry name" value="RIBOSOMAL PROTEIN S6 MODIFICATION PROTEIN"/>
    <property type="match status" value="1"/>
</dbReference>
<dbReference type="InterPro" id="IPR041107">
    <property type="entry name" value="Rimk_N"/>
</dbReference>
<dbReference type="KEGG" id="tcd:AAIA72_08770"/>
<evidence type="ECO:0000256" key="2">
    <source>
        <dbReference type="ARBA" id="ARBA00001946"/>
    </source>
</evidence>
<dbReference type="RefSeq" id="WP_369599948.1">
    <property type="nucleotide sequence ID" value="NZ_CP154858.1"/>
</dbReference>
<dbReference type="AlphaFoldDB" id="A0AB39USK3"/>
<keyword evidence="5 12" id="KW-0547">Nucleotide-binding</keyword>
<comment type="similarity">
    <text evidence="10">In the C-terminal section; belongs to the RimK family.</text>
</comment>
<dbReference type="Gene3D" id="3.40.50.20">
    <property type="match status" value="1"/>
</dbReference>
<dbReference type="SUPFAM" id="SSF56059">
    <property type="entry name" value="Glutathione synthetase ATP-binding domain-like"/>
    <property type="match status" value="1"/>
</dbReference>
<evidence type="ECO:0000256" key="10">
    <source>
        <dbReference type="ARBA" id="ARBA00061239"/>
    </source>
</evidence>
<evidence type="ECO:0000256" key="5">
    <source>
        <dbReference type="ARBA" id="ARBA00022741"/>
    </source>
</evidence>
<keyword evidence="14" id="KW-0689">Ribosomal protein</keyword>
<dbReference type="FunFam" id="3.30.1490.20:FF:000005">
    <property type="entry name" value="Probable alpha-L-glutamate ligase 1"/>
    <property type="match status" value="1"/>
</dbReference>
<dbReference type="GO" id="GO:0018169">
    <property type="term" value="F:ribosomal S6-glutamic acid ligase activity"/>
    <property type="evidence" value="ECO:0007669"/>
    <property type="project" value="TreeGrafter"/>
</dbReference>
<evidence type="ECO:0000256" key="9">
    <source>
        <dbReference type="ARBA" id="ARBA00023211"/>
    </source>
</evidence>
<organism evidence="14">
    <name type="scientific">Thermohahella caldifontis</name>
    <dbReference type="NCBI Taxonomy" id="3142973"/>
    <lineage>
        <taxon>Bacteria</taxon>
        <taxon>Pseudomonadati</taxon>
        <taxon>Pseudomonadota</taxon>
        <taxon>Gammaproteobacteria</taxon>
        <taxon>Oceanospirillales</taxon>
        <taxon>Hahellaceae</taxon>
        <taxon>Thermohahella</taxon>
    </lineage>
</organism>
<evidence type="ECO:0000256" key="6">
    <source>
        <dbReference type="ARBA" id="ARBA00022840"/>
    </source>
</evidence>
<dbReference type="Gene3D" id="3.30.1490.20">
    <property type="entry name" value="ATP-grasp fold, A domain"/>
    <property type="match status" value="1"/>
</dbReference>
<evidence type="ECO:0000256" key="4">
    <source>
        <dbReference type="ARBA" id="ARBA00022723"/>
    </source>
</evidence>
<dbReference type="GO" id="GO:0006412">
    <property type="term" value="P:translation"/>
    <property type="evidence" value="ECO:0007669"/>
    <property type="project" value="UniProtKB-KW"/>
</dbReference>
<keyword evidence="4" id="KW-0479">Metal-binding</keyword>
<protein>
    <recommendedName>
        <fullName evidence="11">Probable alpha-L-glutamate ligase</fullName>
    </recommendedName>
</protein>
<dbReference type="GO" id="GO:0046872">
    <property type="term" value="F:metal ion binding"/>
    <property type="evidence" value="ECO:0007669"/>
    <property type="project" value="UniProtKB-KW"/>
</dbReference>
<dbReference type="PANTHER" id="PTHR21621:SF7">
    <property type="entry name" value="RIBOSOMAL PROTEIN BS6--L-GLUTAMATE LIGASE"/>
    <property type="match status" value="1"/>
</dbReference>
<dbReference type="PROSITE" id="PS50975">
    <property type="entry name" value="ATP_GRASP"/>
    <property type="match status" value="1"/>
</dbReference>
<dbReference type="Gene3D" id="3.30.470.20">
    <property type="entry name" value="ATP-grasp fold, B domain"/>
    <property type="match status" value="1"/>
</dbReference>